<evidence type="ECO:0000313" key="3">
    <source>
        <dbReference type="EMBL" id="EDW28946.1"/>
    </source>
</evidence>
<dbReference type="Proteomes" id="UP000008744">
    <property type="component" value="Unassembled WGS sequence"/>
</dbReference>
<dbReference type="PROSITE" id="PS00028">
    <property type="entry name" value="ZINC_FINGER_C2H2_1"/>
    <property type="match status" value="1"/>
</dbReference>
<dbReference type="HOGENOM" id="CLU_964005_0_0_1"/>
<keyword evidence="4" id="KW-1185">Reference proteome</keyword>
<dbReference type="AlphaFoldDB" id="B4G9B6"/>
<dbReference type="InterPro" id="IPR013087">
    <property type="entry name" value="Znf_C2H2_type"/>
</dbReference>
<name>B4G9B6_DROPE</name>
<dbReference type="eggNOG" id="KOG1721">
    <property type="taxonomic scope" value="Eukaryota"/>
</dbReference>
<evidence type="ECO:0000259" key="2">
    <source>
        <dbReference type="PROSITE" id="PS00028"/>
    </source>
</evidence>
<feature type="compositionally biased region" description="Low complexity" evidence="1">
    <location>
        <begin position="222"/>
        <end position="231"/>
    </location>
</feature>
<gene>
    <name evidence="3" type="primary">Dper\GL19451</name>
    <name evidence="3" type="ORF">Dper_GL19451</name>
</gene>
<feature type="domain" description="C2H2-type" evidence="2">
    <location>
        <begin position="186"/>
        <end position="206"/>
    </location>
</feature>
<accession>B4G9B6</accession>
<proteinExistence type="predicted"/>
<reference evidence="3 4" key="1">
    <citation type="journal article" date="2007" name="Nature">
        <title>Evolution of genes and genomes on the Drosophila phylogeny.</title>
        <authorList>
            <consortium name="Drosophila 12 Genomes Consortium"/>
            <person name="Clark A.G."/>
            <person name="Eisen M.B."/>
            <person name="Smith D.R."/>
            <person name="Bergman C.M."/>
            <person name="Oliver B."/>
            <person name="Markow T.A."/>
            <person name="Kaufman T.C."/>
            <person name="Kellis M."/>
            <person name="Gelbart W."/>
            <person name="Iyer V.N."/>
            <person name="Pollard D.A."/>
            <person name="Sackton T.B."/>
            <person name="Larracuente A.M."/>
            <person name="Singh N.D."/>
            <person name="Abad J.P."/>
            <person name="Abt D.N."/>
            <person name="Adryan B."/>
            <person name="Aguade M."/>
            <person name="Akashi H."/>
            <person name="Anderson W.W."/>
            <person name="Aquadro C.F."/>
            <person name="Ardell D.H."/>
            <person name="Arguello R."/>
            <person name="Artieri C.G."/>
            <person name="Barbash D.A."/>
            <person name="Barker D."/>
            <person name="Barsanti P."/>
            <person name="Batterham P."/>
            <person name="Batzoglou S."/>
            <person name="Begun D."/>
            <person name="Bhutkar A."/>
            <person name="Blanco E."/>
            <person name="Bosak S.A."/>
            <person name="Bradley R.K."/>
            <person name="Brand A.D."/>
            <person name="Brent M.R."/>
            <person name="Brooks A.N."/>
            <person name="Brown R.H."/>
            <person name="Butlin R.K."/>
            <person name="Caggese C."/>
            <person name="Calvi B.R."/>
            <person name="Bernardo de Carvalho A."/>
            <person name="Caspi A."/>
            <person name="Castrezana S."/>
            <person name="Celniker S.E."/>
            <person name="Chang J.L."/>
            <person name="Chapple C."/>
            <person name="Chatterji S."/>
            <person name="Chinwalla A."/>
            <person name="Civetta A."/>
            <person name="Clifton S.W."/>
            <person name="Comeron J.M."/>
            <person name="Costello J.C."/>
            <person name="Coyne J.A."/>
            <person name="Daub J."/>
            <person name="David R.G."/>
            <person name="Delcher A.L."/>
            <person name="Delehaunty K."/>
            <person name="Do C.B."/>
            <person name="Ebling H."/>
            <person name="Edwards K."/>
            <person name="Eickbush T."/>
            <person name="Evans J.D."/>
            <person name="Filipski A."/>
            <person name="Findeiss S."/>
            <person name="Freyhult E."/>
            <person name="Fulton L."/>
            <person name="Fulton R."/>
            <person name="Garcia A.C."/>
            <person name="Gardiner A."/>
            <person name="Garfield D.A."/>
            <person name="Garvin B.E."/>
            <person name="Gibson G."/>
            <person name="Gilbert D."/>
            <person name="Gnerre S."/>
            <person name="Godfrey J."/>
            <person name="Good R."/>
            <person name="Gotea V."/>
            <person name="Gravely B."/>
            <person name="Greenberg A.J."/>
            <person name="Griffiths-Jones S."/>
            <person name="Gross S."/>
            <person name="Guigo R."/>
            <person name="Gustafson E.A."/>
            <person name="Haerty W."/>
            <person name="Hahn M.W."/>
            <person name="Halligan D.L."/>
            <person name="Halpern A.L."/>
            <person name="Halter G.M."/>
            <person name="Han M.V."/>
            <person name="Heger A."/>
            <person name="Hillier L."/>
            <person name="Hinrichs A.S."/>
            <person name="Holmes I."/>
            <person name="Hoskins R.A."/>
            <person name="Hubisz M.J."/>
            <person name="Hultmark D."/>
            <person name="Huntley M.A."/>
            <person name="Jaffe D.B."/>
            <person name="Jagadeeshan S."/>
            <person name="Jeck W.R."/>
            <person name="Johnson J."/>
            <person name="Jones C.D."/>
            <person name="Jordan W.C."/>
            <person name="Karpen G.H."/>
            <person name="Kataoka E."/>
            <person name="Keightley P.D."/>
            <person name="Kheradpour P."/>
            <person name="Kirkness E.F."/>
            <person name="Koerich L.B."/>
            <person name="Kristiansen K."/>
            <person name="Kudrna D."/>
            <person name="Kulathinal R.J."/>
            <person name="Kumar S."/>
            <person name="Kwok R."/>
            <person name="Lander E."/>
            <person name="Langley C.H."/>
            <person name="Lapoint R."/>
            <person name="Lazzaro B.P."/>
            <person name="Lee S.J."/>
            <person name="Levesque L."/>
            <person name="Li R."/>
            <person name="Lin C.F."/>
            <person name="Lin M.F."/>
            <person name="Lindblad-Toh K."/>
            <person name="Llopart A."/>
            <person name="Long M."/>
            <person name="Low L."/>
            <person name="Lozovsky E."/>
            <person name="Lu J."/>
            <person name="Luo M."/>
            <person name="Machado C.A."/>
            <person name="Makalowski W."/>
            <person name="Marzo M."/>
            <person name="Matsuda M."/>
            <person name="Matzkin L."/>
            <person name="McAllister B."/>
            <person name="McBride C.S."/>
            <person name="McKernan B."/>
            <person name="McKernan K."/>
            <person name="Mendez-Lago M."/>
            <person name="Minx P."/>
            <person name="Mollenhauer M.U."/>
            <person name="Montooth K."/>
            <person name="Mount S.M."/>
            <person name="Mu X."/>
            <person name="Myers E."/>
            <person name="Negre B."/>
            <person name="Newfeld S."/>
            <person name="Nielsen R."/>
            <person name="Noor M.A."/>
            <person name="O'Grady P."/>
            <person name="Pachter L."/>
            <person name="Papaceit M."/>
            <person name="Parisi M.J."/>
            <person name="Parisi M."/>
            <person name="Parts L."/>
            <person name="Pedersen J.S."/>
            <person name="Pesole G."/>
            <person name="Phillippy A.M."/>
            <person name="Ponting C.P."/>
            <person name="Pop M."/>
            <person name="Porcelli D."/>
            <person name="Powell J.R."/>
            <person name="Prohaska S."/>
            <person name="Pruitt K."/>
            <person name="Puig M."/>
            <person name="Quesneville H."/>
            <person name="Ram K.R."/>
            <person name="Rand D."/>
            <person name="Rasmussen M.D."/>
            <person name="Reed L.K."/>
            <person name="Reenan R."/>
            <person name="Reily A."/>
            <person name="Remington K.A."/>
            <person name="Rieger T.T."/>
            <person name="Ritchie M.G."/>
            <person name="Robin C."/>
            <person name="Rogers Y.H."/>
            <person name="Rohde C."/>
            <person name="Rozas J."/>
            <person name="Rubenfield M.J."/>
            <person name="Ruiz A."/>
            <person name="Russo S."/>
            <person name="Salzberg S.L."/>
            <person name="Sanchez-Gracia A."/>
            <person name="Saranga D.J."/>
            <person name="Sato H."/>
            <person name="Schaeffer S.W."/>
            <person name="Schatz M.C."/>
            <person name="Schlenke T."/>
            <person name="Schwartz R."/>
            <person name="Segarra C."/>
            <person name="Singh R.S."/>
            <person name="Sirot L."/>
            <person name="Sirota M."/>
            <person name="Sisneros N.B."/>
            <person name="Smith C.D."/>
            <person name="Smith T.F."/>
            <person name="Spieth J."/>
            <person name="Stage D.E."/>
            <person name="Stark A."/>
            <person name="Stephan W."/>
            <person name="Strausberg R.L."/>
            <person name="Strempel S."/>
            <person name="Sturgill D."/>
            <person name="Sutton G."/>
            <person name="Sutton G.G."/>
            <person name="Tao W."/>
            <person name="Teichmann S."/>
            <person name="Tobari Y.N."/>
            <person name="Tomimura Y."/>
            <person name="Tsolas J.M."/>
            <person name="Valente V.L."/>
            <person name="Venter E."/>
            <person name="Venter J.C."/>
            <person name="Vicario S."/>
            <person name="Vieira F.G."/>
            <person name="Vilella A.J."/>
            <person name="Villasante A."/>
            <person name="Walenz B."/>
            <person name="Wang J."/>
            <person name="Wasserman M."/>
            <person name="Watts T."/>
            <person name="Wilson D."/>
            <person name="Wilson R.K."/>
            <person name="Wing R.A."/>
            <person name="Wolfner M.F."/>
            <person name="Wong A."/>
            <person name="Wong G.K."/>
            <person name="Wu C.I."/>
            <person name="Wu G."/>
            <person name="Yamamoto D."/>
            <person name="Yang H.P."/>
            <person name="Yang S.P."/>
            <person name="Yorke J.A."/>
            <person name="Yoshida K."/>
            <person name="Zdobnov E."/>
            <person name="Zhang P."/>
            <person name="Zhang Y."/>
            <person name="Zimin A.V."/>
            <person name="Baldwin J."/>
            <person name="Abdouelleil A."/>
            <person name="Abdulkadir J."/>
            <person name="Abebe A."/>
            <person name="Abera B."/>
            <person name="Abreu J."/>
            <person name="Acer S.C."/>
            <person name="Aftuck L."/>
            <person name="Alexander A."/>
            <person name="An P."/>
            <person name="Anderson E."/>
            <person name="Anderson S."/>
            <person name="Arachi H."/>
            <person name="Azer M."/>
            <person name="Bachantsang P."/>
            <person name="Barry A."/>
            <person name="Bayul T."/>
            <person name="Berlin A."/>
            <person name="Bessette D."/>
            <person name="Bloom T."/>
            <person name="Blye J."/>
            <person name="Boguslavskiy L."/>
            <person name="Bonnet C."/>
            <person name="Boukhgalter B."/>
            <person name="Bourzgui I."/>
            <person name="Brown A."/>
            <person name="Cahill P."/>
            <person name="Channer S."/>
            <person name="Cheshatsang Y."/>
            <person name="Chuda L."/>
            <person name="Citroen M."/>
            <person name="Collymore A."/>
            <person name="Cooke P."/>
            <person name="Costello M."/>
            <person name="D'Aco K."/>
            <person name="Daza R."/>
            <person name="De Haan G."/>
            <person name="DeGray S."/>
            <person name="DeMaso C."/>
            <person name="Dhargay N."/>
            <person name="Dooley K."/>
            <person name="Dooley E."/>
            <person name="Doricent M."/>
            <person name="Dorje P."/>
            <person name="Dorjee K."/>
            <person name="Dupes A."/>
            <person name="Elong R."/>
            <person name="Falk J."/>
            <person name="Farina A."/>
            <person name="Faro S."/>
            <person name="Ferguson D."/>
            <person name="Fisher S."/>
            <person name="Foley C.D."/>
            <person name="Franke A."/>
            <person name="Friedrich D."/>
            <person name="Gadbois L."/>
            <person name="Gearin G."/>
            <person name="Gearin C.R."/>
            <person name="Giannoukos G."/>
            <person name="Goode T."/>
            <person name="Graham J."/>
            <person name="Grandbois E."/>
            <person name="Grewal S."/>
            <person name="Gyaltsen K."/>
            <person name="Hafez N."/>
            <person name="Hagos B."/>
            <person name="Hall J."/>
            <person name="Henson C."/>
            <person name="Hollinger A."/>
            <person name="Honan T."/>
            <person name="Huard M.D."/>
            <person name="Hughes L."/>
            <person name="Hurhula B."/>
            <person name="Husby M.E."/>
            <person name="Kamat A."/>
            <person name="Kanga B."/>
            <person name="Kashin S."/>
            <person name="Khazanovich D."/>
            <person name="Kisner P."/>
            <person name="Lance K."/>
            <person name="Lara M."/>
            <person name="Lee W."/>
            <person name="Lennon N."/>
            <person name="Letendre F."/>
            <person name="LeVine R."/>
            <person name="Lipovsky A."/>
            <person name="Liu X."/>
            <person name="Liu J."/>
            <person name="Liu S."/>
            <person name="Lokyitsang T."/>
            <person name="Lokyitsang Y."/>
            <person name="Lubonja R."/>
            <person name="Lui A."/>
            <person name="MacDonald P."/>
            <person name="Magnisalis V."/>
            <person name="Maru K."/>
            <person name="Matthews C."/>
            <person name="McCusker W."/>
            <person name="McDonough S."/>
            <person name="Mehta T."/>
            <person name="Meldrim J."/>
            <person name="Meneus L."/>
            <person name="Mihai O."/>
            <person name="Mihalev A."/>
            <person name="Mihova T."/>
            <person name="Mittelman R."/>
            <person name="Mlenga V."/>
            <person name="Montmayeur A."/>
            <person name="Mulrain L."/>
            <person name="Navidi A."/>
            <person name="Naylor J."/>
            <person name="Negash T."/>
            <person name="Nguyen T."/>
            <person name="Nguyen N."/>
            <person name="Nicol R."/>
            <person name="Norbu C."/>
            <person name="Norbu N."/>
            <person name="Novod N."/>
            <person name="O'Neill B."/>
            <person name="Osman S."/>
            <person name="Markiewicz E."/>
            <person name="Oyono O.L."/>
            <person name="Patti C."/>
            <person name="Phunkhang P."/>
            <person name="Pierre F."/>
            <person name="Priest M."/>
            <person name="Raghuraman S."/>
            <person name="Rege F."/>
            <person name="Reyes R."/>
            <person name="Rise C."/>
            <person name="Rogov P."/>
            <person name="Ross K."/>
            <person name="Ryan E."/>
            <person name="Settipalli S."/>
            <person name="Shea T."/>
            <person name="Sherpa N."/>
            <person name="Shi L."/>
            <person name="Shih D."/>
            <person name="Sparrow T."/>
            <person name="Spaulding J."/>
            <person name="Stalker J."/>
            <person name="Stange-Thomann N."/>
            <person name="Stavropoulos S."/>
            <person name="Stone C."/>
            <person name="Strader C."/>
            <person name="Tesfaye S."/>
            <person name="Thomson T."/>
            <person name="Thoulutsang Y."/>
            <person name="Thoulutsang D."/>
            <person name="Topham K."/>
            <person name="Topping I."/>
            <person name="Tsamla T."/>
            <person name="Vassiliev H."/>
            <person name="Vo A."/>
            <person name="Wangchuk T."/>
            <person name="Wangdi T."/>
            <person name="Weiand M."/>
            <person name="Wilkinson J."/>
            <person name="Wilson A."/>
            <person name="Yadav S."/>
            <person name="Young G."/>
            <person name="Yu Q."/>
            <person name="Zembek L."/>
            <person name="Zhong D."/>
            <person name="Zimmer A."/>
            <person name="Zwirko Z."/>
            <person name="Jaffe D.B."/>
            <person name="Alvarez P."/>
            <person name="Brockman W."/>
            <person name="Butler J."/>
            <person name="Chin C."/>
            <person name="Gnerre S."/>
            <person name="Grabherr M."/>
            <person name="Kleber M."/>
            <person name="Mauceli E."/>
            <person name="MacCallum I."/>
        </authorList>
    </citation>
    <scope>NUCLEOTIDE SEQUENCE [LARGE SCALE GENOMIC DNA]</scope>
    <source>
        <strain evidence="4">MSH-3 / Tucson 14011-0111.49</strain>
    </source>
</reference>
<dbReference type="EMBL" id="CH479180">
    <property type="protein sequence ID" value="EDW28946.1"/>
    <property type="molecule type" value="Genomic_DNA"/>
</dbReference>
<evidence type="ECO:0000256" key="1">
    <source>
        <dbReference type="SAM" id="MobiDB-lite"/>
    </source>
</evidence>
<organism evidence="4">
    <name type="scientific">Drosophila persimilis</name>
    <name type="common">Fruit fly</name>
    <dbReference type="NCBI Taxonomy" id="7234"/>
    <lineage>
        <taxon>Eukaryota</taxon>
        <taxon>Metazoa</taxon>
        <taxon>Ecdysozoa</taxon>
        <taxon>Arthropoda</taxon>
        <taxon>Hexapoda</taxon>
        <taxon>Insecta</taxon>
        <taxon>Pterygota</taxon>
        <taxon>Neoptera</taxon>
        <taxon>Endopterygota</taxon>
        <taxon>Diptera</taxon>
        <taxon>Brachycera</taxon>
        <taxon>Muscomorpha</taxon>
        <taxon>Ephydroidea</taxon>
        <taxon>Drosophilidae</taxon>
        <taxon>Drosophila</taxon>
        <taxon>Sophophora</taxon>
    </lineage>
</organism>
<dbReference type="PhylomeDB" id="B4G9B6"/>
<sequence>MERKEVDAQQFIDHELMRDPNHFIMDLIDHTGVFPKAEGPTNLTTNTGNPPNDGTGGYAEKELNFHNTIFQLVNKHVNESSAADSGVGPVVSQQVQQPAFPALAIEPTVPIDVSACLHAVDDDDLLYVHNALTTNARKVLPHKKRISRKLKGNIDAEMEQQHQPHHQQHKHVIQHVPPGAASLYSCEICGYAVHTQLDFFAHLKQHYEPPMAMEQRLEVPIQQQQQQQQQEQQKEPLDMCGLSTQDKATTTERYSSSFGEAGERAQREMDKFSFNNFPSDQLMQMATEM</sequence>
<protein>
    <submittedName>
        <fullName evidence="3">GL19451</fullName>
    </submittedName>
</protein>
<evidence type="ECO:0000313" key="4">
    <source>
        <dbReference type="Proteomes" id="UP000008744"/>
    </source>
</evidence>
<dbReference type="OrthoDB" id="6077919at2759"/>
<feature type="region of interest" description="Disordered" evidence="1">
    <location>
        <begin position="217"/>
        <end position="239"/>
    </location>
</feature>